<evidence type="ECO:0000256" key="6">
    <source>
        <dbReference type="SAM" id="Phobius"/>
    </source>
</evidence>
<evidence type="ECO:0000256" key="2">
    <source>
        <dbReference type="ARBA" id="ARBA00022475"/>
    </source>
</evidence>
<dbReference type="Pfam" id="PF13396">
    <property type="entry name" value="PLDc_N"/>
    <property type="match status" value="1"/>
</dbReference>
<protein>
    <recommendedName>
        <fullName evidence="7">Cardiolipin synthase N-terminal domain-containing protein</fullName>
    </recommendedName>
</protein>
<evidence type="ECO:0000256" key="3">
    <source>
        <dbReference type="ARBA" id="ARBA00022692"/>
    </source>
</evidence>
<keyword evidence="2" id="KW-1003">Cell membrane</keyword>
<dbReference type="AlphaFoldDB" id="A0A484HJB8"/>
<dbReference type="InterPro" id="IPR027379">
    <property type="entry name" value="CLS_N"/>
</dbReference>
<keyword evidence="5 6" id="KW-0472">Membrane</keyword>
<dbReference type="EMBL" id="CAACVI010000007">
    <property type="protein sequence ID" value="VEN73297.1"/>
    <property type="molecule type" value="Genomic_DNA"/>
</dbReference>
<evidence type="ECO:0000256" key="4">
    <source>
        <dbReference type="ARBA" id="ARBA00022989"/>
    </source>
</evidence>
<gene>
    <name evidence="8" type="ORF">EPICR_150013</name>
</gene>
<dbReference type="GO" id="GO:0005886">
    <property type="term" value="C:plasma membrane"/>
    <property type="evidence" value="ECO:0007669"/>
    <property type="project" value="UniProtKB-SubCell"/>
</dbReference>
<organism evidence="8">
    <name type="scientific">uncultured Desulfobacteraceae bacterium</name>
    <dbReference type="NCBI Taxonomy" id="218296"/>
    <lineage>
        <taxon>Bacteria</taxon>
        <taxon>Pseudomonadati</taxon>
        <taxon>Thermodesulfobacteriota</taxon>
        <taxon>Desulfobacteria</taxon>
        <taxon>Desulfobacterales</taxon>
        <taxon>Desulfobacteraceae</taxon>
        <taxon>environmental samples</taxon>
    </lineage>
</organism>
<accession>A0A484HJB8</accession>
<feature type="transmembrane region" description="Helical" evidence="6">
    <location>
        <begin position="41"/>
        <end position="60"/>
    </location>
</feature>
<feature type="domain" description="Cardiolipin synthase N-terminal" evidence="7">
    <location>
        <begin position="20"/>
        <end position="61"/>
    </location>
</feature>
<evidence type="ECO:0000313" key="8">
    <source>
        <dbReference type="EMBL" id="VEN73297.1"/>
    </source>
</evidence>
<evidence type="ECO:0000256" key="1">
    <source>
        <dbReference type="ARBA" id="ARBA00004651"/>
    </source>
</evidence>
<reference evidence="8" key="1">
    <citation type="submission" date="2019-01" db="EMBL/GenBank/DDBJ databases">
        <authorList>
            <consortium name="Genoscope - CEA"/>
            <person name="William W."/>
        </authorList>
    </citation>
    <scope>NUCLEOTIDE SEQUENCE</scope>
    <source>
        <strain evidence="8">CR-1</strain>
    </source>
</reference>
<keyword evidence="3 6" id="KW-0812">Transmembrane</keyword>
<evidence type="ECO:0000259" key="7">
    <source>
        <dbReference type="Pfam" id="PF13396"/>
    </source>
</evidence>
<evidence type="ECO:0000256" key="5">
    <source>
        <dbReference type="ARBA" id="ARBA00023136"/>
    </source>
</evidence>
<name>A0A484HJB8_9BACT</name>
<proteinExistence type="predicted"/>
<comment type="subcellular location">
    <subcellularLocation>
        <location evidence="1">Cell membrane</location>
        <topology evidence="1">Multi-pass membrane protein</topology>
    </subcellularLocation>
</comment>
<keyword evidence="4 6" id="KW-1133">Transmembrane helix</keyword>
<sequence length="73" mass="8052">MIFDFKTAGVILALTAPFVLLTIWAVTSAARREFKSLGQKALWMLTASIPFVGFALYLIFGMRRGKKPGAQTD</sequence>